<dbReference type="CDD" id="cd00130">
    <property type="entry name" value="PAS"/>
    <property type="match status" value="1"/>
</dbReference>
<evidence type="ECO:0000313" key="3">
    <source>
        <dbReference type="EMBL" id="AAZ45057.1"/>
    </source>
</evidence>
<dbReference type="Gene3D" id="3.30.450.40">
    <property type="match status" value="1"/>
</dbReference>
<evidence type="ECO:0000256" key="1">
    <source>
        <dbReference type="SAM" id="Coils"/>
    </source>
</evidence>
<name>Q47JC4_DECAR</name>
<dbReference type="KEGG" id="dar:Daro_0298"/>
<dbReference type="SMART" id="SM00065">
    <property type="entry name" value="GAF"/>
    <property type="match status" value="1"/>
</dbReference>
<dbReference type="Gene3D" id="3.30.450.20">
    <property type="entry name" value="PAS domain"/>
    <property type="match status" value="1"/>
</dbReference>
<dbReference type="InterPro" id="IPR029016">
    <property type="entry name" value="GAF-like_dom_sf"/>
</dbReference>
<dbReference type="InterPro" id="IPR035965">
    <property type="entry name" value="PAS-like_dom_sf"/>
</dbReference>
<dbReference type="AlphaFoldDB" id="Q47JC4"/>
<evidence type="ECO:0000259" key="2">
    <source>
        <dbReference type="PROSITE" id="PS50112"/>
    </source>
</evidence>
<dbReference type="HOGENOM" id="CLU_908271_0_0_4"/>
<dbReference type="InterPro" id="IPR000014">
    <property type="entry name" value="PAS"/>
</dbReference>
<dbReference type="STRING" id="159087.Daro_0298"/>
<dbReference type="InterPro" id="IPR003018">
    <property type="entry name" value="GAF"/>
</dbReference>
<dbReference type="PROSITE" id="PS50112">
    <property type="entry name" value="PAS"/>
    <property type="match status" value="1"/>
</dbReference>
<organism evidence="3">
    <name type="scientific">Dechloromonas aromatica (strain RCB)</name>
    <dbReference type="NCBI Taxonomy" id="159087"/>
    <lineage>
        <taxon>Bacteria</taxon>
        <taxon>Pseudomonadati</taxon>
        <taxon>Pseudomonadota</taxon>
        <taxon>Betaproteobacteria</taxon>
        <taxon>Rhodocyclales</taxon>
        <taxon>Azonexaceae</taxon>
        <taxon>Dechloromonas</taxon>
    </lineage>
</organism>
<sequence>MGKLHQPASGATLMSPAALQEGIASLSRGVYFREASLSMMLSILTESAAQMSGVERVSIWALTNSQSELTCLDLYEQASGQHSKGASIDAGGYPVYFRALQAGTAITADDAYLHPLTAEFASDYLPRHKVTAMLDTPIHIRGELQGVLCLEQVASRQPWTAAHQLFAQAVANLVTLALVEYEAEEARRAAKEASERLRAVFDASRDALFLADRDSGEILDVNRQAEALVGRTRNELLGRHQGSLHPAEFQKSMLGEFRQMFDGCQSLTLASQVQHSDGRKLPVEITAEVADLSDGRRLALSVFRPV</sequence>
<feature type="coiled-coil region" evidence="1">
    <location>
        <begin position="176"/>
        <end position="203"/>
    </location>
</feature>
<feature type="domain" description="PAS" evidence="2">
    <location>
        <begin position="193"/>
        <end position="246"/>
    </location>
</feature>
<protein>
    <submittedName>
        <fullName evidence="3">PAS protein</fullName>
    </submittedName>
</protein>
<dbReference type="eggNOG" id="COG2203">
    <property type="taxonomic scope" value="Bacteria"/>
</dbReference>
<dbReference type="Pfam" id="PF13426">
    <property type="entry name" value="PAS_9"/>
    <property type="match status" value="1"/>
</dbReference>
<gene>
    <name evidence="3" type="ordered locus">Daro_0298</name>
</gene>
<reference evidence="3" key="1">
    <citation type="submission" date="2005-08" db="EMBL/GenBank/DDBJ databases">
        <title>Complete sequence of Dechloromonas aromatica RCB.</title>
        <authorList>
            <person name="Salinero K.K."/>
            <person name="Copeland A."/>
            <person name="Lucas S."/>
            <person name="Lapidus A."/>
            <person name="Barry K."/>
            <person name="Detter J.C."/>
            <person name="Glavina T."/>
            <person name="Hammon N."/>
            <person name="Israni S."/>
            <person name="Pitluck S."/>
            <person name="Di Bartolo G."/>
            <person name="Trong S."/>
            <person name="Schmutz J."/>
            <person name="Larimer F."/>
            <person name="Land M."/>
            <person name="Ivanova N."/>
            <person name="Richardson P."/>
        </authorList>
    </citation>
    <scope>NUCLEOTIDE SEQUENCE</scope>
    <source>
        <strain evidence="3">RCB</strain>
    </source>
</reference>
<dbReference type="NCBIfam" id="TIGR00229">
    <property type="entry name" value="sensory_box"/>
    <property type="match status" value="1"/>
</dbReference>
<accession>Q47JC4</accession>
<proteinExistence type="predicted"/>
<dbReference type="SUPFAM" id="SSF55785">
    <property type="entry name" value="PYP-like sensor domain (PAS domain)"/>
    <property type="match status" value="1"/>
</dbReference>
<dbReference type="SUPFAM" id="SSF55781">
    <property type="entry name" value="GAF domain-like"/>
    <property type="match status" value="1"/>
</dbReference>
<dbReference type="Pfam" id="PF01590">
    <property type="entry name" value="GAF"/>
    <property type="match status" value="1"/>
</dbReference>
<dbReference type="SMART" id="SM00091">
    <property type="entry name" value="PAS"/>
    <property type="match status" value="1"/>
</dbReference>
<keyword evidence="1" id="KW-0175">Coiled coil</keyword>
<dbReference type="EMBL" id="CP000089">
    <property type="protein sequence ID" value="AAZ45057.1"/>
    <property type="molecule type" value="Genomic_DNA"/>
</dbReference>